<dbReference type="EMBL" id="JAUSUT010000001">
    <property type="protein sequence ID" value="MDQ0378586.1"/>
    <property type="molecule type" value="Genomic_DNA"/>
</dbReference>
<dbReference type="RefSeq" id="WP_306991410.1">
    <property type="nucleotide sequence ID" value="NZ_JAUSUT010000001.1"/>
</dbReference>
<evidence type="ECO:0000313" key="1">
    <source>
        <dbReference type="EMBL" id="MDQ0378586.1"/>
    </source>
</evidence>
<protein>
    <recommendedName>
        <fullName evidence="3">Peptidase M41 domain-containing protein</fullName>
    </recommendedName>
</protein>
<accession>A0ABU0ETF2</accession>
<dbReference type="InterPro" id="IPR037219">
    <property type="entry name" value="Peptidase_M41-like"/>
</dbReference>
<reference evidence="1 2" key="1">
    <citation type="submission" date="2023-07" db="EMBL/GenBank/DDBJ databases">
        <title>Sequencing the genomes of 1000 actinobacteria strains.</title>
        <authorList>
            <person name="Klenk H.-P."/>
        </authorList>
    </citation>
    <scope>NUCLEOTIDE SEQUENCE [LARGE SCALE GENOMIC DNA]</scope>
    <source>
        <strain evidence="1 2">DSM 45805</strain>
    </source>
</reference>
<keyword evidence="2" id="KW-1185">Reference proteome</keyword>
<sequence length="148" mass="16398">MGRPRYDTDDAVSLGALAAHEAGHGVIAVVQGIAVQHCRLGPTGGYTRHRDVPADHPEIELAILLAGQEAEAYWLTRHAGLWFGSALRLAAKASEDDLREVRRLRKHTGSSESRIRSHTRALVRRHWGRIDRATHRLYTRGRLSGSAL</sequence>
<gene>
    <name evidence="1" type="ORF">FB470_002580</name>
</gene>
<comment type="caution">
    <text evidence="1">The sequence shown here is derived from an EMBL/GenBank/DDBJ whole genome shotgun (WGS) entry which is preliminary data.</text>
</comment>
<dbReference type="SUPFAM" id="SSF140990">
    <property type="entry name" value="FtsH protease domain-like"/>
    <property type="match status" value="1"/>
</dbReference>
<evidence type="ECO:0008006" key="3">
    <source>
        <dbReference type="Google" id="ProtNLM"/>
    </source>
</evidence>
<evidence type="ECO:0000313" key="2">
    <source>
        <dbReference type="Proteomes" id="UP001229651"/>
    </source>
</evidence>
<dbReference type="Proteomes" id="UP001229651">
    <property type="component" value="Unassembled WGS sequence"/>
</dbReference>
<name>A0ABU0ETF2_9PSEU</name>
<organism evidence="1 2">
    <name type="scientific">Amycolatopsis thermophila</name>
    <dbReference type="NCBI Taxonomy" id="206084"/>
    <lineage>
        <taxon>Bacteria</taxon>
        <taxon>Bacillati</taxon>
        <taxon>Actinomycetota</taxon>
        <taxon>Actinomycetes</taxon>
        <taxon>Pseudonocardiales</taxon>
        <taxon>Pseudonocardiaceae</taxon>
        <taxon>Amycolatopsis</taxon>
    </lineage>
</organism>
<dbReference type="Gene3D" id="1.20.58.760">
    <property type="entry name" value="Peptidase M41"/>
    <property type="match status" value="1"/>
</dbReference>
<proteinExistence type="predicted"/>